<sequence length="57" mass="6606">MFQMGSQFTQDACYIPDRGADPLKMYNIHITSAWCSASAHFLELRCHPNSNHTWFPM</sequence>
<reference evidence="1" key="2">
    <citation type="journal article" date="2015" name="Fish Shellfish Immunol.">
        <title>Early steps in the European eel (Anguilla anguilla)-Vibrio vulnificus interaction in the gills: Role of the RtxA13 toxin.</title>
        <authorList>
            <person name="Callol A."/>
            <person name="Pajuelo D."/>
            <person name="Ebbesson L."/>
            <person name="Teles M."/>
            <person name="MacKenzie S."/>
            <person name="Amaro C."/>
        </authorList>
    </citation>
    <scope>NUCLEOTIDE SEQUENCE</scope>
</reference>
<accession>A0A0E9T2L6</accession>
<name>A0A0E9T2L6_ANGAN</name>
<dbReference type="EMBL" id="GBXM01060778">
    <property type="protein sequence ID" value="JAH47799.1"/>
    <property type="molecule type" value="Transcribed_RNA"/>
</dbReference>
<organism evidence="1">
    <name type="scientific">Anguilla anguilla</name>
    <name type="common">European freshwater eel</name>
    <name type="synonym">Muraena anguilla</name>
    <dbReference type="NCBI Taxonomy" id="7936"/>
    <lineage>
        <taxon>Eukaryota</taxon>
        <taxon>Metazoa</taxon>
        <taxon>Chordata</taxon>
        <taxon>Craniata</taxon>
        <taxon>Vertebrata</taxon>
        <taxon>Euteleostomi</taxon>
        <taxon>Actinopterygii</taxon>
        <taxon>Neopterygii</taxon>
        <taxon>Teleostei</taxon>
        <taxon>Anguilliformes</taxon>
        <taxon>Anguillidae</taxon>
        <taxon>Anguilla</taxon>
    </lineage>
</organism>
<protein>
    <submittedName>
        <fullName evidence="1">Uncharacterized protein</fullName>
    </submittedName>
</protein>
<dbReference type="AlphaFoldDB" id="A0A0E9T2L6"/>
<evidence type="ECO:0000313" key="1">
    <source>
        <dbReference type="EMBL" id="JAH47799.1"/>
    </source>
</evidence>
<reference evidence="1" key="1">
    <citation type="submission" date="2014-11" db="EMBL/GenBank/DDBJ databases">
        <authorList>
            <person name="Amaro Gonzalez C."/>
        </authorList>
    </citation>
    <scope>NUCLEOTIDE SEQUENCE</scope>
</reference>
<proteinExistence type="predicted"/>